<dbReference type="AlphaFoldDB" id="J9F9Q0"/>
<comment type="caution">
    <text evidence="1">The sequence shown here is derived from an EMBL/GenBank/DDBJ whole genome shotgun (WGS) entry which is preliminary data.</text>
</comment>
<protein>
    <submittedName>
        <fullName evidence="1">Uncharacterized protein</fullName>
    </submittedName>
</protein>
<name>J9F9Q0_9ZZZZ</name>
<gene>
    <name evidence="1" type="ORF">EVA_20270</name>
</gene>
<accession>J9F9Q0</accession>
<dbReference type="EMBL" id="AMCI01008052">
    <property type="protein sequence ID" value="EJW91626.1"/>
    <property type="molecule type" value="Genomic_DNA"/>
</dbReference>
<reference evidence="1" key="1">
    <citation type="journal article" date="2012" name="PLoS ONE">
        <title>Gene sets for utilization of primary and secondary nutrition supplies in the distal gut of endangered iberian lynx.</title>
        <authorList>
            <person name="Alcaide M."/>
            <person name="Messina E."/>
            <person name="Richter M."/>
            <person name="Bargiela R."/>
            <person name="Peplies J."/>
            <person name="Huws S.A."/>
            <person name="Newbold C.J."/>
            <person name="Golyshin P.N."/>
            <person name="Simon M.A."/>
            <person name="Lopez G."/>
            <person name="Yakimov M.M."/>
            <person name="Ferrer M."/>
        </authorList>
    </citation>
    <scope>NUCLEOTIDE SEQUENCE</scope>
</reference>
<proteinExistence type="predicted"/>
<organism evidence="1">
    <name type="scientific">gut metagenome</name>
    <dbReference type="NCBI Taxonomy" id="749906"/>
    <lineage>
        <taxon>unclassified sequences</taxon>
        <taxon>metagenomes</taxon>
        <taxon>organismal metagenomes</taxon>
    </lineage>
</organism>
<evidence type="ECO:0000313" key="1">
    <source>
        <dbReference type="EMBL" id="EJW91626.1"/>
    </source>
</evidence>
<sequence>MRLSCHPTLTESLLPDFFSKQPPRYCNDYSIGAVVN</sequence>